<proteinExistence type="predicted"/>
<dbReference type="EMBL" id="JAGQDC010000029">
    <property type="protein sequence ID" value="MCL1031689.1"/>
    <property type="molecule type" value="Genomic_DNA"/>
</dbReference>
<feature type="chain" id="PRO_5046231092" evidence="1">
    <location>
        <begin position="26"/>
        <end position="172"/>
    </location>
</feature>
<name>A0ABT0KI29_9GAMM</name>
<dbReference type="PANTHER" id="PTHR33420:SF27">
    <property type="entry name" value="PROTEIN FIMG"/>
    <property type="match status" value="1"/>
</dbReference>
<comment type="caution">
    <text evidence="2">The sequence shown here is derived from an EMBL/GenBank/DDBJ whole genome shotgun (WGS) entry which is preliminary data.</text>
</comment>
<organism evidence="2 3">
    <name type="scientific">Serratia silvae</name>
    <dbReference type="NCBI Taxonomy" id="2824122"/>
    <lineage>
        <taxon>Bacteria</taxon>
        <taxon>Pseudomonadati</taxon>
        <taxon>Pseudomonadota</taxon>
        <taxon>Gammaproteobacteria</taxon>
        <taxon>Enterobacterales</taxon>
        <taxon>Yersiniaceae</taxon>
        <taxon>Serratia</taxon>
    </lineage>
</organism>
<dbReference type="InterPro" id="IPR050263">
    <property type="entry name" value="Bact_Fimbrial_Adh_Pro"/>
</dbReference>
<evidence type="ECO:0000313" key="3">
    <source>
        <dbReference type="Proteomes" id="UP001165275"/>
    </source>
</evidence>
<dbReference type="InterPro" id="IPR008966">
    <property type="entry name" value="Adhesion_dom_sf"/>
</dbReference>
<keyword evidence="3" id="KW-1185">Reference proteome</keyword>
<dbReference type="InterPro" id="IPR036937">
    <property type="entry name" value="Adhesion_dom_fimbrial_sf"/>
</dbReference>
<accession>A0ABT0KI29</accession>
<dbReference type="Gene3D" id="2.60.40.1090">
    <property type="entry name" value="Fimbrial-type adhesion domain"/>
    <property type="match status" value="1"/>
</dbReference>
<sequence>MKTIFKATALCLALGGIGINSSALANSVQLNITGTVKASPCVVESNNGKIDVPLGDIEAASMATAGSASGWEPFAMKLVNCPVSTTKVTATFSGTQADENVDMYKNTGDAGSIQIELVDDSETLKLGNGKTMDAPVNANEAVFNLKARAFSLAGGVTPGSISGAVQVAFVYH</sequence>
<evidence type="ECO:0000256" key="1">
    <source>
        <dbReference type="SAM" id="SignalP"/>
    </source>
</evidence>
<dbReference type="PANTHER" id="PTHR33420">
    <property type="entry name" value="FIMBRIAL SUBUNIT ELFA-RELATED"/>
    <property type="match status" value="1"/>
</dbReference>
<protein>
    <submittedName>
        <fullName evidence="2">Type 1 fimbrial protein</fullName>
    </submittedName>
</protein>
<gene>
    <name evidence="2" type="ORF">KAJ71_22075</name>
</gene>
<reference evidence="2" key="1">
    <citation type="submission" date="2021-04" db="EMBL/GenBank/DDBJ databases">
        <title>Genome sequence of Serratia sp. arafor3.</title>
        <authorList>
            <person name="Besaury L."/>
        </authorList>
    </citation>
    <scope>NUCLEOTIDE SEQUENCE</scope>
    <source>
        <strain evidence="2">Arafor3</strain>
    </source>
</reference>
<keyword evidence="1" id="KW-0732">Signal</keyword>
<dbReference type="SUPFAM" id="SSF49401">
    <property type="entry name" value="Bacterial adhesins"/>
    <property type="match status" value="1"/>
</dbReference>
<dbReference type="Proteomes" id="UP001165275">
    <property type="component" value="Unassembled WGS sequence"/>
</dbReference>
<feature type="signal peptide" evidence="1">
    <location>
        <begin position="1"/>
        <end position="25"/>
    </location>
</feature>
<evidence type="ECO:0000313" key="2">
    <source>
        <dbReference type="EMBL" id="MCL1031689.1"/>
    </source>
</evidence>